<reference evidence="1" key="2">
    <citation type="submission" date="2020-07" db="EMBL/GenBank/DDBJ databases">
        <authorList>
            <person name="Vera ALvarez R."/>
            <person name="Arias-Moreno D.M."/>
            <person name="Jimenez-Jacinto V."/>
            <person name="Jimenez-Bremont J.F."/>
            <person name="Swaminathan K."/>
            <person name="Moose S.P."/>
            <person name="Guerrero-Gonzalez M.L."/>
            <person name="Marino-Ramirez L."/>
            <person name="Landsman D."/>
            <person name="Rodriguez-Kessler M."/>
            <person name="Delgado-Sanchez P."/>
        </authorList>
    </citation>
    <scope>NUCLEOTIDE SEQUENCE</scope>
    <source>
        <tissue evidence="1">Cladode</tissue>
    </source>
</reference>
<name>A0A7C9AQV7_OPUST</name>
<evidence type="ECO:0000313" key="1">
    <source>
        <dbReference type="EMBL" id="MBA4672770.1"/>
    </source>
</evidence>
<reference evidence="1" key="1">
    <citation type="journal article" date="2013" name="J. Plant Res.">
        <title>Effect of fungi and light on seed germination of three Opuntia species from semiarid lands of central Mexico.</title>
        <authorList>
            <person name="Delgado-Sanchez P."/>
            <person name="Jimenez-Bremont J.F."/>
            <person name="Guerrero-Gonzalez Mde L."/>
            <person name="Flores J."/>
        </authorList>
    </citation>
    <scope>NUCLEOTIDE SEQUENCE</scope>
    <source>
        <tissue evidence="1">Cladode</tissue>
    </source>
</reference>
<accession>A0A7C9AQV7</accession>
<dbReference type="EMBL" id="GISG01256451">
    <property type="protein sequence ID" value="MBA4672770.1"/>
    <property type="molecule type" value="Transcribed_RNA"/>
</dbReference>
<organism evidence="1">
    <name type="scientific">Opuntia streptacantha</name>
    <name type="common">Prickly pear cactus</name>
    <name type="synonym">Opuntia cardona</name>
    <dbReference type="NCBI Taxonomy" id="393608"/>
    <lineage>
        <taxon>Eukaryota</taxon>
        <taxon>Viridiplantae</taxon>
        <taxon>Streptophyta</taxon>
        <taxon>Embryophyta</taxon>
        <taxon>Tracheophyta</taxon>
        <taxon>Spermatophyta</taxon>
        <taxon>Magnoliopsida</taxon>
        <taxon>eudicotyledons</taxon>
        <taxon>Gunneridae</taxon>
        <taxon>Pentapetalae</taxon>
        <taxon>Caryophyllales</taxon>
        <taxon>Cactineae</taxon>
        <taxon>Cactaceae</taxon>
        <taxon>Opuntioideae</taxon>
        <taxon>Opuntia</taxon>
    </lineage>
</organism>
<dbReference type="AlphaFoldDB" id="A0A7C9AQV7"/>
<sequence length="188" mass="21541">MMKEKHFTCCLLAGSSLRFWTNAPARIIEVHTSRLIPSRYRGARYSLCHAVIRSSSLPNSSPYNVLSVATEEWKLAYPLHYHGSHGRGCFNSFGMYQHGIPLGPKFIIPKEVSNHLRSCILKDCTTTILRRASLRVSPPSAIGHSWSRTIHHLYPRRPSIFLLDKLEKMCQIIIIHNRILLIIALELW</sequence>
<protein>
    <submittedName>
        <fullName evidence="1">Uncharacterized protein</fullName>
    </submittedName>
</protein>
<proteinExistence type="predicted"/>